<name>A0A820AFT0_9BILA</name>
<comment type="caution">
    <text evidence="1">The sequence shown here is derived from an EMBL/GenBank/DDBJ whole genome shotgun (WGS) entry which is preliminary data.</text>
</comment>
<dbReference type="InterPro" id="IPR003386">
    <property type="entry name" value="LACT/PDAT_acylTrfase"/>
</dbReference>
<dbReference type="GO" id="GO:0006629">
    <property type="term" value="P:lipid metabolic process"/>
    <property type="evidence" value="ECO:0007669"/>
    <property type="project" value="InterPro"/>
</dbReference>
<dbReference type="PANTHER" id="PTHR11440">
    <property type="entry name" value="LECITHIN-CHOLESTEROL ACYLTRANSFERASE-RELATED"/>
    <property type="match status" value="1"/>
</dbReference>
<reference evidence="1" key="1">
    <citation type="submission" date="2021-02" db="EMBL/GenBank/DDBJ databases">
        <authorList>
            <person name="Nowell W R."/>
        </authorList>
    </citation>
    <scope>NUCLEOTIDE SEQUENCE</scope>
</reference>
<proteinExistence type="predicted"/>
<dbReference type="GO" id="GO:0008374">
    <property type="term" value="F:O-acyltransferase activity"/>
    <property type="evidence" value="ECO:0007669"/>
    <property type="project" value="InterPro"/>
</dbReference>
<gene>
    <name evidence="1" type="ORF">UXM345_LOCUS26534</name>
</gene>
<dbReference type="SUPFAM" id="SSF53474">
    <property type="entry name" value="alpha/beta-Hydrolases"/>
    <property type="match status" value="1"/>
</dbReference>
<organism evidence="1 2">
    <name type="scientific">Rotaria magnacalcarata</name>
    <dbReference type="NCBI Taxonomy" id="392030"/>
    <lineage>
        <taxon>Eukaryota</taxon>
        <taxon>Metazoa</taxon>
        <taxon>Spiralia</taxon>
        <taxon>Gnathifera</taxon>
        <taxon>Rotifera</taxon>
        <taxon>Eurotatoria</taxon>
        <taxon>Bdelloidea</taxon>
        <taxon>Philodinida</taxon>
        <taxon>Philodinidae</taxon>
        <taxon>Rotaria</taxon>
    </lineage>
</organism>
<dbReference type="Proteomes" id="UP000663842">
    <property type="component" value="Unassembled WGS sequence"/>
</dbReference>
<evidence type="ECO:0000313" key="1">
    <source>
        <dbReference type="EMBL" id="CAF4175478.1"/>
    </source>
</evidence>
<dbReference type="AlphaFoldDB" id="A0A820AFT0"/>
<protein>
    <submittedName>
        <fullName evidence="1">Uncharacterized protein</fullName>
    </submittedName>
</protein>
<dbReference type="Gene3D" id="3.40.50.1820">
    <property type="entry name" value="alpha/beta hydrolase"/>
    <property type="match status" value="1"/>
</dbReference>
<dbReference type="Pfam" id="PF02450">
    <property type="entry name" value="LCAT"/>
    <property type="match status" value="1"/>
</dbReference>
<sequence length="115" mass="12800">MNNQLKITLIAHSMGAPILHAFLIGQQQAWKDKYIESIISLSGAWGGSMKPVKVYAIGDNLGSRLLSASILRPLQISFPSLAFLMPSQELWGSDEVIITTPEKNYTLNDIEDYFM</sequence>
<evidence type="ECO:0000313" key="2">
    <source>
        <dbReference type="Proteomes" id="UP000663842"/>
    </source>
</evidence>
<dbReference type="InterPro" id="IPR029058">
    <property type="entry name" value="AB_hydrolase_fold"/>
</dbReference>
<dbReference type="EMBL" id="CAJOBF010005442">
    <property type="protein sequence ID" value="CAF4175478.1"/>
    <property type="molecule type" value="Genomic_DNA"/>
</dbReference>
<accession>A0A820AFT0</accession>